<evidence type="ECO:0000313" key="1">
    <source>
        <dbReference type="EnsemblMetazoa" id="CJA39223.1"/>
    </source>
</evidence>
<dbReference type="AlphaFoldDB" id="A0A8R1ER22"/>
<organism evidence="1 2">
    <name type="scientific">Caenorhabditis japonica</name>
    <dbReference type="NCBI Taxonomy" id="281687"/>
    <lineage>
        <taxon>Eukaryota</taxon>
        <taxon>Metazoa</taxon>
        <taxon>Ecdysozoa</taxon>
        <taxon>Nematoda</taxon>
        <taxon>Chromadorea</taxon>
        <taxon>Rhabditida</taxon>
        <taxon>Rhabditina</taxon>
        <taxon>Rhabditomorpha</taxon>
        <taxon>Rhabditoidea</taxon>
        <taxon>Rhabditidae</taxon>
        <taxon>Peloderinae</taxon>
        <taxon>Caenorhabditis</taxon>
    </lineage>
</organism>
<dbReference type="Proteomes" id="UP000005237">
    <property type="component" value="Unassembled WGS sequence"/>
</dbReference>
<accession>A0A8R1ER22</accession>
<keyword evidence="2" id="KW-1185">Reference proteome</keyword>
<dbReference type="EnsemblMetazoa" id="CJA39223.1">
    <property type="protein sequence ID" value="CJA39223.1"/>
    <property type="gene ID" value="WBGene00215070"/>
</dbReference>
<reference evidence="2" key="1">
    <citation type="submission" date="2010-08" db="EMBL/GenBank/DDBJ databases">
        <authorList>
            <consortium name="Caenorhabditis japonica Sequencing Consortium"/>
            <person name="Wilson R.K."/>
        </authorList>
    </citation>
    <scope>NUCLEOTIDE SEQUENCE [LARGE SCALE GENOMIC DNA]</scope>
    <source>
        <strain evidence="2">DF5081</strain>
    </source>
</reference>
<reference evidence="1" key="2">
    <citation type="submission" date="2022-06" db="UniProtKB">
        <authorList>
            <consortium name="EnsemblMetazoa"/>
        </authorList>
    </citation>
    <scope>IDENTIFICATION</scope>
    <source>
        <strain evidence="1">DF5081</strain>
    </source>
</reference>
<proteinExistence type="predicted"/>
<evidence type="ECO:0000313" key="2">
    <source>
        <dbReference type="Proteomes" id="UP000005237"/>
    </source>
</evidence>
<name>A0A8R1ER22_CAEJA</name>
<sequence>MFRAFSLFSTFRCETGVKNLGTSEAPVARGNIIPVPVKKGSQELVSGDLYVLSTRNTAYIHTFSFSNLSSTRDHP</sequence>
<protein>
    <submittedName>
        <fullName evidence="1">Uncharacterized protein</fullName>
    </submittedName>
</protein>